<evidence type="ECO:0000313" key="4">
    <source>
        <dbReference type="Proteomes" id="UP000660381"/>
    </source>
</evidence>
<evidence type="ECO:0000313" key="3">
    <source>
        <dbReference type="EMBL" id="MBD2694295.1"/>
    </source>
</evidence>
<feature type="compositionally biased region" description="Polar residues" evidence="1">
    <location>
        <begin position="245"/>
        <end position="257"/>
    </location>
</feature>
<dbReference type="RefSeq" id="WP_190908471.1">
    <property type="nucleotide sequence ID" value="NZ_JACJTQ010000044.1"/>
</dbReference>
<keyword evidence="4" id="KW-1185">Reference proteome</keyword>
<feature type="chain" id="PRO_5046069074" evidence="2">
    <location>
        <begin position="24"/>
        <end position="277"/>
    </location>
</feature>
<feature type="signal peptide" evidence="2">
    <location>
        <begin position="1"/>
        <end position="23"/>
    </location>
</feature>
<gene>
    <name evidence="3" type="ORF">H6G68_21540</name>
</gene>
<keyword evidence="2" id="KW-0732">Signal</keyword>
<dbReference type="Proteomes" id="UP000660381">
    <property type="component" value="Unassembled WGS sequence"/>
</dbReference>
<comment type="caution">
    <text evidence="3">The sequence shown here is derived from an EMBL/GenBank/DDBJ whole genome shotgun (WGS) entry which is preliminary data.</text>
</comment>
<dbReference type="EMBL" id="JACJTQ010000044">
    <property type="protein sequence ID" value="MBD2694295.1"/>
    <property type="molecule type" value="Genomic_DNA"/>
</dbReference>
<evidence type="ECO:0000256" key="2">
    <source>
        <dbReference type="SAM" id="SignalP"/>
    </source>
</evidence>
<protein>
    <submittedName>
        <fullName evidence="3">Uncharacterized protein</fullName>
    </submittedName>
</protein>
<name>A0ABR8J9M1_9NOST</name>
<sequence>MNKFFWLSLAITTSCLVNIPSQALPTPRTQSTNTKSSVRIISRSKATGTQAQLQTVEVWPGHGVSISFYETGEVIQRVWLDDPSRILMDVDGCLQGLSDRSNCKDSGAGLIHLRQINPVNIPGMPTAKNGAHLTVITQSSAGTRQVYNFRVLTSKGSPRYSTISITPDVTRKESPPADSIIVKTITKGLQVAAAKRWITPSNPLWQKLQQLIQELQSGKNLTNAAESVKVSPQLIERLLQLGSESTAPNHVPNQIPNQKAKPTIQRNQDFSDDSSSN</sequence>
<accession>A0ABR8J9M1</accession>
<feature type="compositionally biased region" description="Polar residues" evidence="1">
    <location>
        <begin position="264"/>
        <end position="277"/>
    </location>
</feature>
<dbReference type="PROSITE" id="PS51257">
    <property type="entry name" value="PROKAR_LIPOPROTEIN"/>
    <property type="match status" value="1"/>
</dbReference>
<evidence type="ECO:0000256" key="1">
    <source>
        <dbReference type="SAM" id="MobiDB-lite"/>
    </source>
</evidence>
<organism evidence="3 4">
    <name type="scientific">Anabaena catenula FACHB-362</name>
    <dbReference type="NCBI Taxonomy" id="2692877"/>
    <lineage>
        <taxon>Bacteria</taxon>
        <taxon>Bacillati</taxon>
        <taxon>Cyanobacteriota</taxon>
        <taxon>Cyanophyceae</taxon>
        <taxon>Nostocales</taxon>
        <taxon>Nostocaceae</taxon>
        <taxon>Anabaena</taxon>
    </lineage>
</organism>
<feature type="region of interest" description="Disordered" evidence="1">
    <location>
        <begin position="245"/>
        <end position="277"/>
    </location>
</feature>
<reference evidence="3 4" key="1">
    <citation type="journal article" date="2020" name="ISME J.">
        <title>Comparative genomics reveals insights into cyanobacterial evolution and habitat adaptation.</title>
        <authorList>
            <person name="Chen M.Y."/>
            <person name="Teng W.K."/>
            <person name="Zhao L."/>
            <person name="Hu C.X."/>
            <person name="Zhou Y.K."/>
            <person name="Han B.P."/>
            <person name="Song L.R."/>
            <person name="Shu W.S."/>
        </authorList>
    </citation>
    <scope>NUCLEOTIDE SEQUENCE [LARGE SCALE GENOMIC DNA]</scope>
    <source>
        <strain evidence="3 4">FACHB-362</strain>
    </source>
</reference>
<proteinExistence type="predicted"/>